<feature type="compositionally biased region" description="Low complexity" evidence="8">
    <location>
        <begin position="259"/>
        <end position="283"/>
    </location>
</feature>
<evidence type="ECO:0000256" key="4">
    <source>
        <dbReference type="ARBA" id="ARBA00023159"/>
    </source>
</evidence>
<dbReference type="InterPro" id="IPR029016">
    <property type="entry name" value="GAF-like_dom_sf"/>
</dbReference>
<evidence type="ECO:0000259" key="9">
    <source>
        <dbReference type="PROSITE" id="PS51077"/>
    </source>
</evidence>
<dbReference type="GO" id="GO:0046278">
    <property type="term" value="P:3,4-dihydroxybenzoate metabolic process"/>
    <property type="evidence" value="ECO:0007669"/>
    <property type="project" value="InterPro"/>
</dbReference>
<feature type="region of interest" description="Disordered" evidence="8">
    <location>
        <begin position="258"/>
        <end position="283"/>
    </location>
</feature>
<dbReference type="PROSITE" id="PS51078">
    <property type="entry name" value="ICLR_ED"/>
    <property type="match status" value="1"/>
</dbReference>
<dbReference type="Gene3D" id="1.10.10.10">
    <property type="entry name" value="Winged helix-like DNA-binding domain superfamily/Winged helix DNA-binding domain"/>
    <property type="match status" value="1"/>
</dbReference>
<evidence type="ECO:0000259" key="10">
    <source>
        <dbReference type="PROSITE" id="PS51078"/>
    </source>
</evidence>
<dbReference type="AlphaFoldDB" id="A0A243S8N9"/>
<dbReference type="PROSITE" id="PS51077">
    <property type="entry name" value="HTH_ICLR"/>
    <property type="match status" value="1"/>
</dbReference>
<keyword evidence="12" id="KW-1185">Reference proteome</keyword>
<dbReference type="InterPro" id="IPR036388">
    <property type="entry name" value="WH-like_DNA-bd_sf"/>
</dbReference>
<keyword evidence="3" id="KW-0238">DNA-binding</keyword>
<dbReference type="InterPro" id="IPR012794">
    <property type="entry name" value="PcaR_PcaU"/>
</dbReference>
<dbReference type="InterPro" id="IPR014757">
    <property type="entry name" value="Tscrpt_reg_IclR_C"/>
</dbReference>
<accession>A0A243S8N9</accession>
<keyword evidence="5" id="KW-0804">Transcription</keyword>
<evidence type="ECO:0000313" key="11">
    <source>
        <dbReference type="EMBL" id="OUD03978.1"/>
    </source>
</evidence>
<dbReference type="Proteomes" id="UP000195105">
    <property type="component" value="Unassembled WGS sequence"/>
</dbReference>
<evidence type="ECO:0000256" key="7">
    <source>
        <dbReference type="ARBA" id="ARBA00070406"/>
    </source>
</evidence>
<dbReference type="FunFam" id="1.10.10.10:FF:000056">
    <property type="entry name" value="IclR family transcriptional regulator"/>
    <property type="match status" value="1"/>
</dbReference>
<dbReference type="SMART" id="SM00346">
    <property type="entry name" value="HTH_ICLR"/>
    <property type="match status" value="1"/>
</dbReference>
<dbReference type="GO" id="GO:0045893">
    <property type="term" value="P:positive regulation of DNA-templated transcription"/>
    <property type="evidence" value="ECO:0007669"/>
    <property type="project" value="InterPro"/>
</dbReference>
<dbReference type="EMBL" id="NGFN01000024">
    <property type="protein sequence ID" value="OUD03978.1"/>
    <property type="molecule type" value="Genomic_DNA"/>
</dbReference>
<gene>
    <name evidence="11" type="ORF">CA983_06530</name>
</gene>
<dbReference type="Gene3D" id="3.30.450.40">
    <property type="match status" value="1"/>
</dbReference>
<keyword evidence="1" id="KW-0319">Glycerol metabolism</keyword>
<dbReference type="InterPro" id="IPR005471">
    <property type="entry name" value="Tscrpt_reg_IclR_N"/>
</dbReference>
<sequence>MSAEARAPHFVRSFERGLAVIRAFDAERPALTLSEVARACELTRAAARRFLLTLADLGYVHTDGRRFRLTPRVLELGYSYLSSYTLPQLAEPHLEQLVARVRESSSLCVLDGDDIVYVARVPTRRIMTASITVGTRFPAYVTSVGRVILAHLPDEEVQARLARAELKPLTTRTITTPEALRAELRRVRRQGYAVVDQELEEGLRSVAAPVRDRDGFVVAAVNIAVHAGRNSVDSVRRDLLPHLLATVAGIEADLRITSPAPAAAPGTGTRRSSSSRRSPAPPE</sequence>
<evidence type="ECO:0000313" key="12">
    <source>
        <dbReference type="Proteomes" id="UP000195105"/>
    </source>
</evidence>
<dbReference type="InterPro" id="IPR050707">
    <property type="entry name" value="HTH_MetabolicPath_Reg"/>
</dbReference>
<keyword evidence="2" id="KW-0805">Transcription regulation</keyword>
<dbReference type="GO" id="GO:0006071">
    <property type="term" value="P:glycerol metabolic process"/>
    <property type="evidence" value="ECO:0007669"/>
    <property type="project" value="UniProtKB-KW"/>
</dbReference>
<name>A0A243S8N9_9ACTN</name>
<dbReference type="Pfam" id="PF09339">
    <property type="entry name" value="HTH_IclR"/>
    <property type="match status" value="1"/>
</dbReference>
<dbReference type="GO" id="GO:0003677">
    <property type="term" value="F:DNA binding"/>
    <property type="evidence" value="ECO:0007669"/>
    <property type="project" value="UniProtKB-KW"/>
</dbReference>
<reference evidence="11 12" key="1">
    <citation type="submission" date="2017-05" db="EMBL/GenBank/DDBJ databases">
        <title>Biotechnological potential of actinobacteria isolated from South African environments.</title>
        <authorList>
            <person name="Le Roes-Hill M."/>
            <person name="Prins A."/>
            <person name="Durrell K.A."/>
        </authorList>
    </citation>
    <scope>NUCLEOTIDE SEQUENCE [LARGE SCALE GENOMIC DNA]</scope>
    <source>
        <strain evidence="11 12">HMC13</strain>
    </source>
</reference>
<protein>
    <recommendedName>
        <fullName evidence="7">Glycerol operon regulatory protein</fullName>
    </recommendedName>
</protein>
<proteinExistence type="predicted"/>
<organism evidence="11 12">
    <name type="scientific">Streptomyces swartbergensis</name>
    <dbReference type="NCBI Taxonomy" id="487165"/>
    <lineage>
        <taxon>Bacteria</taxon>
        <taxon>Bacillati</taxon>
        <taxon>Actinomycetota</taxon>
        <taxon>Actinomycetes</taxon>
        <taxon>Kitasatosporales</taxon>
        <taxon>Streptomycetaceae</taxon>
        <taxon>Streptomyces</taxon>
    </lineage>
</organism>
<evidence type="ECO:0000256" key="2">
    <source>
        <dbReference type="ARBA" id="ARBA00023015"/>
    </source>
</evidence>
<dbReference type="GO" id="GO:0003700">
    <property type="term" value="F:DNA-binding transcription factor activity"/>
    <property type="evidence" value="ECO:0007669"/>
    <property type="project" value="TreeGrafter"/>
</dbReference>
<evidence type="ECO:0000256" key="5">
    <source>
        <dbReference type="ARBA" id="ARBA00023163"/>
    </source>
</evidence>
<keyword evidence="4" id="KW-0010">Activator</keyword>
<evidence type="ECO:0000256" key="1">
    <source>
        <dbReference type="ARBA" id="ARBA00022798"/>
    </source>
</evidence>
<evidence type="ECO:0000256" key="8">
    <source>
        <dbReference type="SAM" id="MobiDB-lite"/>
    </source>
</evidence>
<dbReference type="NCBIfam" id="TIGR02431">
    <property type="entry name" value="pcaR_pcaU"/>
    <property type="match status" value="1"/>
</dbReference>
<dbReference type="SUPFAM" id="SSF55781">
    <property type="entry name" value="GAF domain-like"/>
    <property type="match status" value="1"/>
</dbReference>
<dbReference type="SUPFAM" id="SSF46785">
    <property type="entry name" value="Winged helix' DNA-binding domain"/>
    <property type="match status" value="1"/>
</dbReference>
<dbReference type="Pfam" id="PF01614">
    <property type="entry name" value="IclR_C"/>
    <property type="match status" value="1"/>
</dbReference>
<dbReference type="PANTHER" id="PTHR30136:SF34">
    <property type="entry name" value="TRANSCRIPTIONAL REGULATOR"/>
    <property type="match status" value="1"/>
</dbReference>
<dbReference type="RefSeq" id="WP_086599924.1">
    <property type="nucleotide sequence ID" value="NZ_NGFN01000024.1"/>
</dbReference>
<dbReference type="InterPro" id="IPR036390">
    <property type="entry name" value="WH_DNA-bd_sf"/>
</dbReference>
<feature type="domain" description="IclR-ED" evidence="10">
    <location>
        <begin position="72"/>
        <end position="256"/>
    </location>
</feature>
<evidence type="ECO:0000256" key="3">
    <source>
        <dbReference type="ARBA" id="ARBA00023125"/>
    </source>
</evidence>
<comment type="function">
    <text evidence="6">May be an activator protein for the gylABX operon.</text>
</comment>
<evidence type="ECO:0000256" key="6">
    <source>
        <dbReference type="ARBA" id="ARBA00058938"/>
    </source>
</evidence>
<comment type="caution">
    <text evidence="11">The sequence shown here is derived from an EMBL/GenBank/DDBJ whole genome shotgun (WGS) entry which is preliminary data.</text>
</comment>
<dbReference type="GO" id="GO:0045892">
    <property type="term" value="P:negative regulation of DNA-templated transcription"/>
    <property type="evidence" value="ECO:0007669"/>
    <property type="project" value="TreeGrafter"/>
</dbReference>
<feature type="domain" description="HTH iclR-type" evidence="9">
    <location>
        <begin position="11"/>
        <end position="71"/>
    </location>
</feature>
<dbReference type="PANTHER" id="PTHR30136">
    <property type="entry name" value="HELIX-TURN-HELIX TRANSCRIPTIONAL REGULATOR, ICLR FAMILY"/>
    <property type="match status" value="1"/>
</dbReference>